<dbReference type="RefSeq" id="WP_005587822.1">
    <property type="nucleotide sequence ID" value="NZ_LT669839.1"/>
</dbReference>
<keyword evidence="2" id="KW-0732">Signal</keyword>
<name>M1ZFJ6_9FIRM</name>
<dbReference type="PANTHER" id="PTHR30532">
    <property type="entry name" value="IRON III DICITRATE-BINDING PERIPLASMIC PROTEIN"/>
    <property type="match status" value="1"/>
</dbReference>
<gene>
    <name evidence="3" type="ORF">CUESP1_0732</name>
</gene>
<protein>
    <recommendedName>
        <fullName evidence="5">Fe/B12 periplasmic-binding domain-containing protein</fullName>
    </recommendedName>
</protein>
<evidence type="ECO:0000313" key="3">
    <source>
        <dbReference type="EMBL" id="SHD76113.1"/>
    </source>
</evidence>
<keyword evidence="1" id="KW-0813">Transport</keyword>
<evidence type="ECO:0000313" key="4">
    <source>
        <dbReference type="Proteomes" id="UP000245423"/>
    </source>
</evidence>
<dbReference type="PANTHER" id="PTHR30532:SF28">
    <property type="entry name" value="PETROBACTIN-BINDING PROTEIN YCLQ"/>
    <property type="match status" value="1"/>
</dbReference>
<dbReference type="SUPFAM" id="SSF53807">
    <property type="entry name" value="Helical backbone' metal receptor"/>
    <property type="match status" value="1"/>
</dbReference>
<dbReference type="EMBL" id="LT669839">
    <property type="protein sequence ID" value="SHD76113.1"/>
    <property type="molecule type" value="Genomic_DNA"/>
</dbReference>
<dbReference type="Gene3D" id="3.40.50.1980">
    <property type="entry name" value="Nitrogenase molybdenum iron protein domain"/>
    <property type="match status" value="1"/>
</dbReference>
<dbReference type="Proteomes" id="UP000245423">
    <property type="component" value="Chromosome 1"/>
</dbReference>
<proteinExistence type="predicted"/>
<evidence type="ECO:0000256" key="2">
    <source>
        <dbReference type="ARBA" id="ARBA00022729"/>
    </source>
</evidence>
<dbReference type="GO" id="GO:0030288">
    <property type="term" value="C:outer membrane-bounded periplasmic space"/>
    <property type="evidence" value="ECO:0007669"/>
    <property type="project" value="TreeGrafter"/>
</dbReference>
<dbReference type="HOGENOM" id="CLU_2421853_0_0_9"/>
<keyword evidence="4" id="KW-1185">Reference proteome</keyword>
<accession>M1ZFJ6</accession>
<evidence type="ECO:0008006" key="5">
    <source>
        <dbReference type="Google" id="ProtNLM"/>
    </source>
</evidence>
<dbReference type="OrthoDB" id="63946at2"/>
<dbReference type="PROSITE" id="PS51257">
    <property type="entry name" value="PROKAR_LIPOPROTEIN"/>
    <property type="match status" value="1"/>
</dbReference>
<dbReference type="AlphaFoldDB" id="M1ZFJ6"/>
<sequence length="91" mass="10289">MKRGKTTILLTIFTILVLIISGCSSKNQEVNTETSESQAKLENETITIEHSLGETMVKKNPKNIIVFDYATLDTLDKMGVEIKGYFFIMDR</sequence>
<dbReference type="InterPro" id="IPR051313">
    <property type="entry name" value="Bact_iron-sidero_bind"/>
</dbReference>
<evidence type="ECO:0000256" key="1">
    <source>
        <dbReference type="ARBA" id="ARBA00022448"/>
    </source>
</evidence>
<organism evidence="3 4">
    <name type="scientific">[Clostridium] ultunense Esp</name>
    <dbReference type="NCBI Taxonomy" id="1288971"/>
    <lineage>
        <taxon>Bacteria</taxon>
        <taxon>Bacillati</taxon>
        <taxon>Bacillota</taxon>
        <taxon>Tissierellia</taxon>
        <taxon>Tissierellales</taxon>
        <taxon>Tepidimicrobiaceae</taxon>
        <taxon>Schnuerera</taxon>
    </lineage>
</organism>
<reference evidence="3 4" key="1">
    <citation type="submission" date="2016-11" db="EMBL/GenBank/DDBJ databases">
        <authorList>
            <person name="Manzoor S."/>
        </authorList>
    </citation>
    <scope>NUCLEOTIDE SEQUENCE [LARGE SCALE GENOMIC DNA]</scope>
    <source>
        <strain evidence="3">Clostridium ultunense strain Esp</strain>
    </source>
</reference>